<dbReference type="Proteomes" id="UP000634136">
    <property type="component" value="Unassembled WGS sequence"/>
</dbReference>
<dbReference type="EMBL" id="JAAIUW010000010">
    <property type="protein sequence ID" value="KAF7811546.1"/>
    <property type="molecule type" value="Genomic_DNA"/>
</dbReference>
<protein>
    <submittedName>
        <fullName evidence="1">Uncharacterized protein</fullName>
    </submittedName>
</protein>
<reference evidence="1" key="1">
    <citation type="submission" date="2020-09" db="EMBL/GenBank/DDBJ databases">
        <title>Genome-Enabled Discovery of Anthraquinone Biosynthesis in Senna tora.</title>
        <authorList>
            <person name="Kang S.-H."/>
            <person name="Pandey R.P."/>
            <person name="Lee C.-M."/>
            <person name="Sim J.-S."/>
            <person name="Jeong J.-T."/>
            <person name="Choi B.-S."/>
            <person name="Jung M."/>
            <person name="Ginzburg D."/>
            <person name="Zhao K."/>
            <person name="Won S.Y."/>
            <person name="Oh T.-J."/>
            <person name="Yu Y."/>
            <person name="Kim N.-H."/>
            <person name="Lee O.R."/>
            <person name="Lee T.-H."/>
            <person name="Bashyal P."/>
            <person name="Kim T.-S."/>
            <person name="Lee W.-H."/>
            <person name="Kawkins C."/>
            <person name="Kim C.-K."/>
            <person name="Kim J.S."/>
            <person name="Ahn B.O."/>
            <person name="Rhee S.Y."/>
            <person name="Sohng J.K."/>
        </authorList>
    </citation>
    <scope>NUCLEOTIDE SEQUENCE</scope>
    <source>
        <tissue evidence="1">Leaf</tissue>
    </source>
</reference>
<dbReference type="AlphaFoldDB" id="A0A834SZ84"/>
<accession>A0A834SZ84</accession>
<evidence type="ECO:0000313" key="2">
    <source>
        <dbReference type="Proteomes" id="UP000634136"/>
    </source>
</evidence>
<sequence>MALHHRKILEAVCTLYCHLKDSCFESDSDFLVCFKRCFSQSPSPPIYIDHEDFANPAKSHKIGNRLKRRHHRSHLRFLPPPPLLQRLHQILSSSNIRGIRSCYSKKKGRDIGNGRREDERMFNL</sequence>
<keyword evidence="2" id="KW-1185">Reference proteome</keyword>
<evidence type="ECO:0000313" key="1">
    <source>
        <dbReference type="EMBL" id="KAF7811546.1"/>
    </source>
</evidence>
<comment type="caution">
    <text evidence="1">The sequence shown here is derived from an EMBL/GenBank/DDBJ whole genome shotgun (WGS) entry which is preliminary data.</text>
</comment>
<proteinExistence type="predicted"/>
<name>A0A834SZ84_9FABA</name>
<gene>
    <name evidence="1" type="ORF">G2W53_032522</name>
</gene>
<organism evidence="1 2">
    <name type="scientific">Senna tora</name>
    <dbReference type="NCBI Taxonomy" id="362788"/>
    <lineage>
        <taxon>Eukaryota</taxon>
        <taxon>Viridiplantae</taxon>
        <taxon>Streptophyta</taxon>
        <taxon>Embryophyta</taxon>
        <taxon>Tracheophyta</taxon>
        <taxon>Spermatophyta</taxon>
        <taxon>Magnoliopsida</taxon>
        <taxon>eudicotyledons</taxon>
        <taxon>Gunneridae</taxon>
        <taxon>Pentapetalae</taxon>
        <taxon>rosids</taxon>
        <taxon>fabids</taxon>
        <taxon>Fabales</taxon>
        <taxon>Fabaceae</taxon>
        <taxon>Caesalpinioideae</taxon>
        <taxon>Cassia clade</taxon>
        <taxon>Senna</taxon>
    </lineage>
</organism>